<dbReference type="AlphaFoldDB" id="A0A094YHE0"/>
<gene>
    <name evidence="1" type="ORF">AtDm6_3091</name>
</gene>
<dbReference type="PATRIC" id="fig|104102.7.peg.3053"/>
<organism evidence="1 2">
    <name type="scientific">Acetobacter tropicalis</name>
    <dbReference type="NCBI Taxonomy" id="104102"/>
    <lineage>
        <taxon>Bacteria</taxon>
        <taxon>Pseudomonadati</taxon>
        <taxon>Pseudomonadota</taxon>
        <taxon>Alphaproteobacteria</taxon>
        <taxon>Acetobacterales</taxon>
        <taxon>Acetobacteraceae</taxon>
        <taxon>Acetobacter</taxon>
    </lineage>
</organism>
<keyword evidence="2" id="KW-1185">Reference proteome</keyword>
<evidence type="ECO:0000313" key="2">
    <source>
        <dbReference type="Proteomes" id="UP000029448"/>
    </source>
</evidence>
<accession>A0A094YHE0</accession>
<dbReference type="Proteomes" id="UP000029448">
    <property type="component" value="Unassembled WGS sequence"/>
</dbReference>
<sequence>MKKWFDQIQNKYKILSNLNKIGSFEFDSTQIHKSTENPYYIRHIGVPLLWRPEK</sequence>
<name>A0A094YHE0_9PROT</name>
<evidence type="ECO:0000313" key="1">
    <source>
        <dbReference type="EMBL" id="KGB21455.1"/>
    </source>
</evidence>
<proteinExistence type="predicted"/>
<comment type="caution">
    <text evidence="1">The sequence shown here is derived from an EMBL/GenBank/DDBJ whole genome shotgun (WGS) entry which is preliminary data.</text>
</comment>
<protein>
    <submittedName>
        <fullName evidence="1">Uncharacterized protein</fullName>
    </submittedName>
</protein>
<reference evidence="1 2" key="1">
    <citation type="submission" date="2014-06" db="EMBL/GenBank/DDBJ databases">
        <title>Functional and comparative genomic analyses of the Drosophila gut microbiota identify candidate symbiosis factors.</title>
        <authorList>
            <person name="Newell P.D."/>
            <person name="Chaston J.M."/>
            <person name="Douglas A.E."/>
        </authorList>
    </citation>
    <scope>NUCLEOTIDE SEQUENCE [LARGE SCALE GENOMIC DNA]</scope>
    <source>
        <strain evidence="1 2">DmCS_006</strain>
    </source>
</reference>
<dbReference type="EMBL" id="JOKM01000102">
    <property type="protein sequence ID" value="KGB21455.1"/>
    <property type="molecule type" value="Genomic_DNA"/>
</dbReference>